<dbReference type="Proteomes" id="UP000376575">
    <property type="component" value="Unassembled WGS sequence"/>
</dbReference>
<organism evidence="3 4">
    <name type="scientific">Microcystis aeruginosa NIES-4325</name>
    <dbReference type="NCBI Taxonomy" id="2569534"/>
    <lineage>
        <taxon>Bacteria</taxon>
        <taxon>Bacillati</taxon>
        <taxon>Cyanobacteriota</taxon>
        <taxon>Cyanophyceae</taxon>
        <taxon>Oscillatoriophycideae</taxon>
        <taxon>Chroococcales</taxon>
        <taxon>Microcystaceae</taxon>
        <taxon>Microcystis</taxon>
    </lineage>
</organism>
<comment type="caution">
    <text evidence="3">The sequence shown here is derived from an EMBL/GenBank/DDBJ whole genome shotgun (WGS) entry which is preliminary data.</text>
</comment>
<dbReference type="EMBL" id="BJKP01000005">
    <property type="protein sequence ID" value="GEA26312.1"/>
    <property type="molecule type" value="Genomic_DNA"/>
</dbReference>
<keyword evidence="1" id="KW-0732">Signal</keyword>
<evidence type="ECO:0000256" key="1">
    <source>
        <dbReference type="SAM" id="SignalP"/>
    </source>
</evidence>
<accession>A0A5J4F4V4</accession>
<sequence>MAQMSLCFALIKNNKQSKMTTNISRKLTTGALALAGSVAAFGFAGAAQAAQLNANVGYVPVGVVSYTGPDLSSATSVTFPALNLVNINPPTYLGNPNDFFSGPLAVAVASSVTLAPLTFDFSATDGDPGAGAFTVTFTTASGPATFTATSFTTDTSPGNLNTLDLMIEGTITGTGFDTTLAEILVNLNQVGGPGNAVNASSTFGSQPSPTSVPEPSAILGILAVAGAGAFARRKS</sequence>
<reference evidence="3 4" key="1">
    <citation type="journal article" date="2019" name="FEMS Microbiol. Lett.">
        <title>A novel salt-tolerant genotype illuminates the sucrose gene evolution in freshwater bloom-forming cyanobacterium Microcystis aeruginosa.</title>
        <authorList>
            <person name="Tanabe Y."/>
            <person name="Yamaguchi H."/>
            <person name="Sano T."/>
            <person name="Kawachi M."/>
        </authorList>
    </citation>
    <scope>NUCLEOTIDE SEQUENCE [LARGE SCALE GENOMIC DNA]</scope>
    <source>
        <strain evidence="3 4">NIES-4325</strain>
    </source>
</reference>
<dbReference type="InterPro" id="IPR013424">
    <property type="entry name" value="Ice-binding_C"/>
</dbReference>
<feature type="chain" id="PRO_5023899024" description="Ice-binding protein C-terminal domain-containing protein" evidence="1">
    <location>
        <begin position="50"/>
        <end position="235"/>
    </location>
</feature>
<protein>
    <recommendedName>
        <fullName evidence="2">Ice-binding protein C-terminal domain-containing protein</fullName>
    </recommendedName>
</protein>
<dbReference type="AlphaFoldDB" id="A0A5J4F4V4"/>
<feature type="domain" description="Ice-binding protein C-terminal" evidence="2">
    <location>
        <begin position="211"/>
        <end position="234"/>
    </location>
</feature>
<gene>
    <name evidence="3" type="ORF">MiAbW_00864</name>
</gene>
<feature type="signal peptide" evidence="1">
    <location>
        <begin position="1"/>
        <end position="49"/>
    </location>
</feature>
<name>A0A5J4F4V4_MICAE</name>
<dbReference type="NCBIfam" id="TIGR02595">
    <property type="entry name" value="PEP_CTERM"/>
    <property type="match status" value="1"/>
</dbReference>
<dbReference type="Pfam" id="PF07589">
    <property type="entry name" value="PEP-CTERM"/>
    <property type="match status" value="1"/>
</dbReference>
<evidence type="ECO:0000259" key="2">
    <source>
        <dbReference type="Pfam" id="PF07589"/>
    </source>
</evidence>
<proteinExistence type="predicted"/>
<evidence type="ECO:0000313" key="4">
    <source>
        <dbReference type="Proteomes" id="UP000376575"/>
    </source>
</evidence>
<evidence type="ECO:0000313" key="3">
    <source>
        <dbReference type="EMBL" id="GEA26312.1"/>
    </source>
</evidence>